<feature type="domain" description="Homeobox" evidence="8">
    <location>
        <begin position="42"/>
        <end position="102"/>
    </location>
</feature>
<dbReference type="Proteomes" id="UP000001312">
    <property type="component" value="Unassembled WGS sequence"/>
</dbReference>
<proteinExistence type="predicted"/>
<protein>
    <recommendedName>
        <fullName evidence="8">Homeobox domain-containing protein</fullName>
    </recommendedName>
</protein>
<evidence type="ECO:0000256" key="3">
    <source>
        <dbReference type="ARBA" id="ARBA00023155"/>
    </source>
</evidence>
<dbReference type="PANTHER" id="PTHR24324:SF5">
    <property type="entry name" value="HEMATOPOIETICALLY-EXPRESSED HOMEOBOX PROTEIN HHEX"/>
    <property type="match status" value="1"/>
</dbReference>
<evidence type="ECO:0000313" key="10">
    <source>
        <dbReference type="Proteomes" id="UP000001312"/>
    </source>
</evidence>
<gene>
    <name evidence="9" type="ORF">SS1G_11635</name>
</gene>
<dbReference type="InterPro" id="IPR009057">
    <property type="entry name" value="Homeodomain-like_sf"/>
</dbReference>
<evidence type="ECO:0000256" key="1">
    <source>
        <dbReference type="ARBA" id="ARBA00004123"/>
    </source>
</evidence>
<dbReference type="GO" id="GO:0030154">
    <property type="term" value="P:cell differentiation"/>
    <property type="evidence" value="ECO:0000318"/>
    <property type="project" value="GO_Central"/>
</dbReference>
<dbReference type="GO" id="GO:0005634">
    <property type="term" value="C:nucleus"/>
    <property type="evidence" value="ECO:0007669"/>
    <property type="project" value="UniProtKB-SubCell"/>
</dbReference>
<accession>A7F214</accession>
<dbReference type="PANTHER" id="PTHR24324">
    <property type="entry name" value="HOMEOBOX PROTEIN HHEX"/>
    <property type="match status" value="1"/>
</dbReference>
<keyword evidence="4 5" id="KW-0539">Nucleus</keyword>
<feature type="region of interest" description="Disordered" evidence="7">
    <location>
        <begin position="1"/>
        <end position="52"/>
    </location>
</feature>
<reference evidence="10" key="1">
    <citation type="journal article" date="2011" name="PLoS Genet.">
        <title>Genomic analysis of the necrotrophic fungal pathogens Sclerotinia sclerotiorum and Botrytis cinerea.</title>
        <authorList>
            <person name="Amselem J."/>
            <person name="Cuomo C.A."/>
            <person name="van Kan J.A."/>
            <person name="Viaud M."/>
            <person name="Benito E.P."/>
            <person name="Couloux A."/>
            <person name="Coutinho P.M."/>
            <person name="de Vries R.P."/>
            <person name="Dyer P.S."/>
            <person name="Fillinger S."/>
            <person name="Fournier E."/>
            <person name="Gout L."/>
            <person name="Hahn M."/>
            <person name="Kohn L."/>
            <person name="Lapalu N."/>
            <person name="Plummer K.M."/>
            <person name="Pradier J.M."/>
            <person name="Quevillon E."/>
            <person name="Sharon A."/>
            <person name="Simon A."/>
            <person name="ten Have A."/>
            <person name="Tudzynski B."/>
            <person name="Tudzynski P."/>
            <person name="Wincker P."/>
            <person name="Andrew M."/>
            <person name="Anthouard V."/>
            <person name="Beever R.E."/>
            <person name="Beffa R."/>
            <person name="Benoit I."/>
            <person name="Bouzid O."/>
            <person name="Brault B."/>
            <person name="Chen Z."/>
            <person name="Choquer M."/>
            <person name="Collemare J."/>
            <person name="Cotton P."/>
            <person name="Danchin E.G."/>
            <person name="Da Silva C."/>
            <person name="Gautier A."/>
            <person name="Giraud C."/>
            <person name="Giraud T."/>
            <person name="Gonzalez C."/>
            <person name="Grossetete S."/>
            <person name="Guldener U."/>
            <person name="Henrissat B."/>
            <person name="Howlett B.J."/>
            <person name="Kodira C."/>
            <person name="Kretschmer M."/>
            <person name="Lappartient A."/>
            <person name="Leroch M."/>
            <person name="Levis C."/>
            <person name="Mauceli E."/>
            <person name="Neuveglise C."/>
            <person name="Oeser B."/>
            <person name="Pearson M."/>
            <person name="Poulain J."/>
            <person name="Poussereau N."/>
            <person name="Quesneville H."/>
            <person name="Rascle C."/>
            <person name="Schumacher J."/>
            <person name="Segurens B."/>
            <person name="Sexton A."/>
            <person name="Silva E."/>
            <person name="Sirven C."/>
            <person name="Soanes D.M."/>
            <person name="Talbot N.J."/>
            <person name="Templeton M."/>
            <person name="Yandava C."/>
            <person name="Yarden O."/>
            <person name="Zeng Q."/>
            <person name="Rollins J.A."/>
            <person name="Lebrun M.H."/>
            <person name="Dickman M."/>
        </authorList>
    </citation>
    <scope>NUCLEOTIDE SEQUENCE [LARGE SCALE GENOMIC DNA]</scope>
    <source>
        <strain evidence="10">ATCC 18683 / 1980 / Ss-1</strain>
    </source>
</reference>
<dbReference type="KEGG" id="ssl:SS1G_11635"/>
<feature type="compositionally biased region" description="Polar residues" evidence="7">
    <location>
        <begin position="403"/>
        <end position="412"/>
    </location>
</feature>
<keyword evidence="10" id="KW-1185">Reference proteome</keyword>
<evidence type="ECO:0000256" key="7">
    <source>
        <dbReference type="SAM" id="MobiDB-lite"/>
    </source>
</evidence>
<evidence type="ECO:0000313" key="9">
    <source>
        <dbReference type="EMBL" id="EDN95756.1"/>
    </source>
</evidence>
<dbReference type="AlphaFoldDB" id="A7F214"/>
<dbReference type="GO" id="GO:0000978">
    <property type="term" value="F:RNA polymerase II cis-regulatory region sequence-specific DNA binding"/>
    <property type="evidence" value="ECO:0000318"/>
    <property type="project" value="GO_Central"/>
</dbReference>
<dbReference type="RefSeq" id="XP_001587642.1">
    <property type="nucleotide sequence ID" value="XM_001587592.1"/>
</dbReference>
<dbReference type="PROSITE" id="PS50071">
    <property type="entry name" value="HOMEOBOX_2"/>
    <property type="match status" value="1"/>
</dbReference>
<dbReference type="InterPro" id="IPR001356">
    <property type="entry name" value="HD"/>
</dbReference>
<dbReference type="InParanoid" id="A7F214"/>
<evidence type="ECO:0000256" key="5">
    <source>
        <dbReference type="PROSITE-ProRule" id="PRU00108"/>
    </source>
</evidence>
<dbReference type="InterPro" id="IPR051000">
    <property type="entry name" value="Homeobox_DNA-bind_prot"/>
</dbReference>
<dbReference type="GO" id="GO:0006357">
    <property type="term" value="P:regulation of transcription by RNA polymerase II"/>
    <property type="evidence" value="ECO:0000318"/>
    <property type="project" value="GO_Central"/>
</dbReference>
<evidence type="ECO:0000256" key="6">
    <source>
        <dbReference type="RuleBase" id="RU000682"/>
    </source>
</evidence>
<feature type="DNA-binding region" description="Homeobox" evidence="5">
    <location>
        <begin position="44"/>
        <end position="103"/>
    </location>
</feature>
<dbReference type="Pfam" id="PF24818">
    <property type="entry name" value="PH_TRF2_HOY1"/>
    <property type="match status" value="1"/>
</dbReference>
<dbReference type="Pfam" id="PF00046">
    <property type="entry name" value="Homeodomain"/>
    <property type="match status" value="1"/>
</dbReference>
<keyword evidence="2 5" id="KW-0238">DNA-binding</keyword>
<name>A7F214_SCLS1</name>
<dbReference type="CDD" id="cd00086">
    <property type="entry name" value="homeodomain"/>
    <property type="match status" value="1"/>
</dbReference>
<organism evidence="9 10">
    <name type="scientific">Sclerotinia sclerotiorum (strain ATCC 18683 / 1980 / Ss-1)</name>
    <name type="common">White mold</name>
    <name type="synonym">Whetzelinia sclerotiorum</name>
    <dbReference type="NCBI Taxonomy" id="665079"/>
    <lineage>
        <taxon>Eukaryota</taxon>
        <taxon>Fungi</taxon>
        <taxon>Dikarya</taxon>
        <taxon>Ascomycota</taxon>
        <taxon>Pezizomycotina</taxon>
        <taxon>Leotiomycetes</taxon>
        <taxon>Helotiales</taxon>
        <taxon>Sclerotiniaceae</taxon>
        <taxon>Sclerotinia</taxon>
    </lineage>
</organism>
<dbReference type="GeneID" id="5483475"/>
<dbReference type="EMBL" id="CH476638">
    <property type="protein sequence ID" value="EDN95756.1"/>
    <property type="molecule type" value="Genomic_DNA"/>
</dbReference>
<dbReference type="SUPFAM" id="SSF46689">
    <property type="entry name" value="Homeodomain-like"/>
    <property type="match status" value="1"/>
</dbReference>
<dbReference type="Gene3D" id="1.10.10.60">
    <property type="entry name" value="Homeodomain-like"/>
    <property type="match status" value="1"/>
</dbReference>
<evidence type="ECO:0000259" key="8">
    <source>
        <dbReference type="PROSITE" id="PS50071"/>
    </source>
</evidence>
<feature type="compositionally biased region" description="Low complexity" evidence="7">
    <location>
        <begin position="14"/>
        <end position="31"/>
    </location>
</feature>
<dbReference type="SMART" id="SM00389">
    <property type="entry name" value="HOX"/>
    <property type="match status" value="1"/>
</dbReference>
<comment type="subcellular location">
    <subcellularLocation>
        <location evidence="1 5 6">Nucleus</location>
    </subcellularLocation>
</comment>
<keyword evidence="3 5" id="KW-0371">Homeobox</keyword>
<dbReference type="OMA" id="SHADPMI"/>
<evidence type="ECO:0000256" key="4">
    <source>
        <dbReference type="ARBA" id="ARBA00023242"/>
    </source>
</evidence>
<sequence length="608" mass="66741">MSDMSQEDALKMISTPSPTASNSAGSSSASRRPPRKSTLTQQQKNQKRQRATQDQLVTLEMEFNKNPTPTATVRERIAEDINMTERSVQIWFQNRSVHLIKYTSHGLIKFRRRAKIKLMAKKSIETGESCEIPEAMRQYLAIQEMESGKSLGGNFLGRGGLMPYGSGNMLMGGDHGPQGKVVIHHLSCRSLSIGSWRRIGQNAMDLIIFYSPDKSTMTYYINNDQAGYKIEYPFSSIKNIYLENGDNESRPGGLVVELIRAPNFFMDSSGSGGFYQCGDFTEDQQASQVMVHHLGGHPKVLSGQLAKLVSLESFIARDSPFAHQPLSVSAPVSPTGLRPSSQPNFNAQAHVGMFQESQWGIGVHPSARGPGHRRQRSRSVPMAVDFSMFNHPMPSFLIQHPGESQHQQQHGNPNIFAPIPQQPNNLGPLGPNLRIDTSSGYGMDFRQYPMSAATTTSPSDYASPGFFPHANENGPMTGPMPTSSSMPASNFTSYTMPYLSPDPSSLVPPSVSPLSFMSHGDPAIVDQSPPMSMMHRSASADVYSMHNDSAISDDGTGLNEMYQKHSLNIPMHPHSPAFGEQSAADIDMSNLVQFPVDHDGLSPEHMPQ</sequence>
<dbReference type="InterPro" id="IPR057939">
    <property type="entry name" value="TRF2_HOY1_PH"/>
</dbReference>
<dbReference type="STRING" id="665079.A7F214"/>
<feature type="region of interest" description="Disordered" evidence="7">
    <location>
        <begin position="403"/>
        <end position="426"/>
    </location>
</feature>
<evidence type="ECO:0000256" key="2">
    <source>
        <dbReference type="ARBA" id="ARBA00023125"/>
    </source>
</evidence>